<keyword evidence="2" id="KW-0472">Membrane</keyword>
<feature type="transmembrane region" description="Helical" evidence="2">
    <location>
        <begin position="34"/>
        <end position="55"/>
    </location>
</feature>
<dbReference type="Proteomes" id="UP001453229">
    <property type="component" value="Chromosome"/>
</dbReference>
<feature type="region of interest" description="Disordered" evidence="1">
    <location>
        <begin position="1"/>
        <end position="21"/>
    </location>
</feature>
<feature type="compositionally biased region" description="Basic residues" evidence="1">
    <location>
        <begin position="7"/>
        <end position="16"/>
    </location>
</feature>
<protein>
    <submittedName>
        <fullName evidence="3">Uncharacterized protein</fullName>
    </submittedName>
</protein>
<keyword evidence="4" id="KW-1185">Reference proteome</keyword>
<dbReference type="RefSeq" id="WP_167404614.1">
    <property type="nucleotide sequence ID" value="NZ_CP151919.1"/>
</dbReference>
<evidence type="ECO:0000256" key="2">
    <source>
        <dbReference type="SAM" id="Phobius"/>
    </source>
</evidence>
<evidence type="ECO:0000313" key="3">
    <source>
        <dbReference type="EMBL" id="XAD54250.1"/>
    </source>
</evidence>
<organism evidence="3 4">
    <name type="scientific">Salinicola lusitanus</name>
    <dbReference type="NCBI Taxonomy" id="1949085"/>
    <lineage>
        <taxon>Bacteria</taxon>
        <taxon>Pseudomonadati</taxon>
        <taxon>Pseudomonadota</taxon>
        <taxon>Gammaproteobacteria</taxon>
        <taxon>Oceanospirillales</taxon>
        <taxon>Halomonadaceae</taxon>
        <taxon>Salinicola</taxon>
    </lineage>
</organism>
<gene>
    <name evidence="3" type="ORF">AAGT95_20890</name>
</gene>
<dbReference type="EMBL" id="CP151919">
    <property type="protein sequence ID" value="XAD54250.1"/>
    <property type="molecule type" value="Genomic_DNA"/>
</dbReference>
<reference evidence="3 4" key="1">
    <citation type="submission" date="2024-04" db="EMBL/GenBank/DDBJ databases">
        <title>Salinicola lusitanus LLJ914,a marine bacterium isolated from the Okinawa Trough.</title>
        <authorList>
            <person name="Li J."/>
        </authorList>
    </citation>
    <scope>NUCLEOTIDE SEQUENCE [LARGE SCALE GENOMIC DNA]</scope>
    <source>
        <strain evidence="3 4">LLJ914</strain>
    </source>
</reference>
<keyword evidence="2" id="KW-0812">Transmembrane</keyword>
<proteinExistence type="predicted"/>
<evidence type="ECO:0000313" key="4">
    <source>
        <dbReference type="Proteomes" id="UP001453229"/>
    </source>
</evidence>
<evidence type="ECO:0000256" key="1">
    <source>
        <dbReference type="SAM" id="MobiDB-lite"/>
    </source>
</evidence>
<sequence>MPPALKSSRRPRHGATRRGVASADSRIDRWLDALVSLFVVTALIVGGAALLVTLLF</sequence>
<accession>A0ABZ3CSV5</accession>
<keyword evidence="2" id="KW-1133">Transmembrane helix</keyword>
<name>A0ABZ3CSV5_9GAMM</name>